<proteinExistence type="predicted"/>
<keyword evidence="2" id="KW-1185">Reference proteome</keyword>
<gene>
    <name evidence="1" type="ORF">Sjap_003381</name>
</gene>
<comment type="caution">
    <text evidence="1">The sequence shown here is derived from an EMBL/GenBank/DDBJ whole genome shotgun (WGS) entry which is preliminary data.</text>
</comment>
<dbReference type="EMBL" id="JBBNAE010000001">
    <property type="protein sequence ID" value="KAK9155901.1"/>
    <property type="molecule type" value="Genomic_DNA"/>
</dbReference>
<dbReference type="Proteomes" id="UP001417504">
    <property type="component" value="Unassembled WGS sequence"/>
</dbReference>
<name>A0AAP0KNM9_9MAGN</name>
<sequence length="137" mass="16018">MDGHHHQVSLPGVPKWVILEIIEKLKHLKGRLEMVDQMKLKSALLQESELLHEKIDEAKERLRFFLSEIVEKLKRSKRRLEMVDKMRLKSEEWQMALTFFERSMVSEVINLVRLSLFGTDVACRYDASSVPNSVGLN</sequence>
<protein>
    <submittedName>
        <fullName evidence="1">Uncharacterized protein</fullName>
    </submittedName>
</protein>
<evidence type="ECO:0000313" key="2">
    <source>
        <dbReference type="Proteomes" id="UP001417504"/>
    </source>
</evidence>
<reference evidence="1 2" key="1">
    <citation type="submission" date="2024-01" db="EMBL/GenBank/DDBJ databases">
        <title>Genome assemblies of Stephania.</title>
        <authorList>
            <person name="Yang L."/>
        </authorList>
    </citation>
    <scope>NUCLEOTIDE SEQUENCE [LARGE SCALE GENOMIC DNA]</scope>
    <source>
        <strain evidence="1">QJT</strain>
        <tissue evidence="1">Leaf</tissue>
    </source>
</reference>
<accession>A0AAP0KNM9</accession>
<evidence type="ECO:0000313" key="1">
    <source>
        <dbReference type="EMBL" id="KAK9155901.1"/>
    </source>
</evidence>
<dbReference type="AlphaFoldDB" id="A0AAP0KNM9"/>
<organism evidence="1 2">
    <name type="scientific">Stephania japonica</name>
    <dbReference type="NCBI Taxonomy" id="461633"/>
    <lineage>
        <taxon>Eukaryota</taxon>
        <taxon>Viridiplantae</taxon>
        <taxon>Streptophyta</taxon>
        <taxon>Embryophyta</taxon>
        <taxon>Tracheophyta</taxon>
        <taxon>Spermatophyta</taxon>
        <taxon>Magnoliopsida</taxon>
        <taxon>Ranunculales</taxon>
        <taxon>Menispermaceae</taxon>
        <taxon>Menispermoideae</taxon>
        <taxon>Cissampelideae</taxon>
        <taxon>Stephania</taxon>
    </lineage>
</organism>